<comment type="function">
    <text evidence="7">Catalyzes the phosphorylation of the 3'-hydroxyl group of dephosphocoenzyme A to form coenzyme A.</text>
</comment>
<evidence type="ECO:0000256" key="2">
    <source>
        <dbReference type="ARBA" id="ARBA00011058"/>
    </source>
</evidence>
<dbReference type="InterPro" id="IPR027417">
    <property type="entry name" value="P-loop_NTPase"/>
</dbReference>
<evidence type="ECO:0000256" key="1">
    <source>
        <dbReference type="ARBA" id="ARBA00008826"/>
    </source>
</evidence>
<dbReference type="GO" id="GO:0004140">
    <property type="term" value="F:dephospho-CoA kinase activity"/>
    <property type="evidence" value="ECO:0007669"/>
    <property type="project" value="UniProtKB-UniRule"/>
</dbReference>
<dbReference type="NCBIfam" id="NF002879">
    <property type="entry name" value="PRK03333.1"/>
    <property type="match status" value="1"/>
</dbReference>
<evidence type="ECO:0000313" key="10">
    <source>
        <dbReference type="Proteomes" id="UP001432128"/>
    </source>
</evidence>
<dbReference type="Pfam" id="PF01121">
    <property type="entry name" value="CoaE"/>
    <property type="match status" value="1"/>
</dbReference>
<protein>
    <recommendedName>
        <fullName evidence="7 8">Dephospho-CoA kinase</fullName>
        <ecNumber evidence="7 8">2.7.1.24</ecNumber>
    </recommendedName>
    <alternativeName>
        <fullName evidence="7">Dephosphocoenzyme A kinase</fullName>
    </alternativeName>
</protein>
<evidence type="ECO:0000256" key="3">
    <source>
        <dbReference type="ARBA" id="ARBA00022490"/>
    </source>
</evidence>
<dbReference type="Pfam" id="PF04229">
    <property type="entry name" value="GrpB"/>
    <property type="match status" value="1"/>
</dbReference>
<dbReference type="Proteomes" id="UP001432128">
    <property type="component" value="Chromosome"/>
</dbReference>
<sequence>MIRVGLTGGIGAGKSTVARTFTERGAYLIDADVIAREVVAKGSDGLAALVEAFGGDILTADGDLDRPALAAKAFVDEDQRKRLNAIVHPLVGARTWEMLQAAPDDAVVVQDVPLLVEGSMAPFFHLVVIVHADEDLRVQRLTELRGMDADDARARIRSQASVDQRREVADVWLDNSSTAAALADAAARLWDERLVPYEANVRSRTRAARGSVALMSADPTWARQGRRLVHRLQAVCGDKAIRVEHIGSTAVPDLDAKDVIDLQVTVAGVEGIAALADLLADGGFPHVEGIGADRPKPGADDPQDWVKALHVAADPGRHANVHVRVEGSANARFAVAFRDRLIADADLRAEYLSVKRSAEASARGDATAYVEAKEPWFDEVYPRVMSDAGAPD</sequence>
<dbReference type="GO" id="GO:0015937">
    <property type="term" value="P:coenzyme A biosynthetic process"/>
    <property type="evidence" value="ECO:0007669"/>
    <property type="project" value="UniProtKB-UniRule"/>
</dbReference>
<dbReference type="PANTHER" id="PTHR10695:SF46">
    <property type="entry name" value="BIFUNCTIONAL COENZYME A SYNTHASE-RELATED"/>
    <property type="match status" value="1"/>
</dbReference>
<dbReference type="AlphaFoldDB" id="A0AAU4K4M0"/>
<dbReference type="GO" id="GO:0005737">
    <property type="term" value="C:cytoplasm"/>
    <property type="evidence" value="ECO:0007669"/>
    <property type="project" value="UniProtKB-SubCell"/>
</dbReference>
<evidence type="ECO:0000256" key="7">
    <source>
        <dbReference type="HAMAP-Rule" id="MF_00376"/>
    </source>
</evidence>
<dbReference type="PANTHER" id="PTHR10695">
    <property type="entry name" value="DEPHOSPHO-COA KINASE-RELATED"/>
    <property type="match status" value="1"/>
</dbReference>
<dbReference type="KEGG" id="whr:OG579_03705"/>
<keyword evidence="4 7" id="KW-0547">Nucleotide-binding</keyword>
<comment type="similarity">
    <text evidence="2">In the C-terminal section; belongs to the UPF0157 (GrpB) family.</text>
</comment>
<dbReference type="EMBL" id="CP108021">
    <property type="protein sequence ID" value="WUM20941.1"/>
    <property type="molecule type" value="Genomic_DNA"/>
</dbReference>
<dbReference type="Gene3D" id="3.40.50.300">
    <property type="entry name" value="P-loop containing nucleotide triphosphate hydrolases"/>
    <property type="match status" value="1"/>
</dbReference>
<feature type="binding site" evidence="7">
    <location>
        <begin position="11"/>
        <end position="16"/>
    </location>
    <ligand>
        <name>ATP</name>
        <dbReference type="ChEBI" id="CHEBI:30616"/>
    </ligand>
</feature>
<accession>A0AAU4K4M0</accession>
<evidence type="ECO:0000313" key="9">
    <source>
        <dbReference type="EMBL" id="WUM20941.1"/>
    </source>
</evidence>
<keyword evidence="3 7" id="KW-0963">Cytoplasm</keyword>
<evidence type="ECO:0000256" key="4">
    <source>
        <dbReference type="ARBA" id="ARBA00022741"/>
    </source>
</evidence>
<keyword evidence="7 9" id="KW-0418">Kinase</keyword>
<keyword evidence="5 7" id="KW-0067">ATP-binding</keyword>
<reference evidence="9 10" key="1">
    <citation type="submission" date="2022-10" db="EMBL/GenBank/DDBJ databases">
        <title>The complete genomes of actinobacterial strains from the NBC collection.</title>
        <authorList>
            <person name="Joergensen T.S."/>
            <person name="Alvarez Arevalo M."/>
            <person name="Sterndorff E.B."/>
            <person name="Faurdal D."/>
            <person name="Vuksanovic O."/>
            <person name="Mourched A.-S."/>
            <person name="Charusanti P."/>
            <person name="Shaw S."/>
            <person name="Blin K."/>
            <person name="Weber T."/>
        </authorList>
    </citation>
    <scope>NUCLEOTIDE SEQUENCE [LARGE SCALE GENOMIC DNA]</scope>
    <source>
        <strain evidence="9 10">NBC_00319</strain>
    </source>
</reference>
<gene>
    <name evidence="7 9" type="primary">coaE</name>
    <name evidence="9" type="ORF">OG579_03705</name>
</gene>
<evidence type="ECO:0000256" key="8">
    <source>
        <dbReference type="NCBIfam" id="TIGR00152"/>
    </source>
</evidence>
<name>A0AAU4K4M0_9NOCA</name>
<dbReference type="NCBIfam" id="TIGR00152">
    <property type="entry name" value="dephospho-CoA kinase"/>
    <property type="match status" value="1"/>
</dbReference>
<dbReference type="SUPFAM" id="SSF52540">
    <property type="entry name" value="P-loop containing nucleoside triphosphate hydrolases"/>
    <property type="match status" value="1"/>
</dbReference>
<comment type="similarity">
    <text evidence="7">Belongs to the CoaE family.</text>
</comment>
<dbReference type="RefSeq" id="WP_328858136.1">
    <property type="nucleotide sequence ID" value="NZ_CP108021.1"/>
</dbReference>
<keyword evidence="6 7" id="KW-0173">Coenzyme A biosynthesis</keyword>
<keyword evidence="7 9" id="KW-0808">Transferase</keyword>
<dbReference type="InterPro" id="IPR001977">
    <property type="entry name" value="Depp_CoAkinase"/>
</dbReference>
<dbReference type="GO" id="GO:0005524">
    <property type="term" value="F:ATP binding"/>
    <property type="evidence" value="ECO:0007669"/>
    <property type="project" value="UniProtKB-UniRule"/>
</dbReference>
<dbReference type="SUPFAM" id="SSF81301">
    <property type="entry name" value="Nucleotidyltransferase"/>
    <property type="match status" value="1"/>
</dbReference>
<comment type="catalytic activity">
    <reaction evidence="7">
        <text>3'-dephospho-CoA + ATP = ADP + CoA + H(+)</text>
        <dbReference type="Rhea" id="RHEA:18245"/>
        <dbReference type="ChEBI" id="CHEBI:15378"/>
        <dbReference type="ChEBI" id="CHEBI:30616"/>
        <dbReference type="ChEBI" id="CHEBI:57287"/>
        <dbReference type="ChEBI" id="CHEBI:57328"/>
        <dbReference type="ChEBI" id="CHEBI:456216"/>
        <dbReference type="EC" id="2.7.1.24"/>
    </reaction>
</comment>
<comment type="pathway">
    <text evidence="7">Cofactor biosynthesis; coenzyme A biosynthesis; CoA from (R)-pantothenate: step 5/5.</text>
</comment>
<dbReference type="PROSITE" id="PS51219">
    <property type="entry name" value="DPCK"/>
    <property type="match status" value="1"/>
</dbReference>
<evidence type="ECO:0000256" key="6">
    <source>
        <dbReference type="ARBA" id="ARBA00022993"/>
    </source>
</evidence>
<dbReference type="InterPro" id="IPR007344">
    <property type="entry name" value="GrpB/CoaE"/>
</dbReference>
<keyword evidence="10" id="KW-1185">Reference proteome</keyword>
<dbReference type="EC" id="2.7.1.24" evidence="7 8"/>
<dbReference type="HAMAP" id="MF_00376">
    <property type="entry name" value="Dephospho_CoA_kinase"/>
    <property type="match status" value="1"/>
</dbReference>
<dbReference type="CDD" id="cd02022">
    <property type="entry name" value="DPCK"/>
    <property type="match status" value="1"/>
</dbReference>
<comment type="subcellular location">
    <subcellularLocation>
        <location evidence="7">Cytoplasm</location>
    </subcellularLocation>
</comment>
<comment type="similarity">
    <text evidence="1">In the N-terminal section; belongs to the CoaE family.</text>
</comment>
<evidence type="ECO:0000256" key="5">
    <source>
        <dbReference type="ARBA" id="ARBA00022840"/>
    </source>
</evidence>
<proteinExistence type="inferred from homology"/>
<dbReference type="InterPro" id="IPR043519">
    <property type="entry name" value="NT_sf"/>
</dbReference>
<organism evidence="9 10">
    <name type="scientific">Williamsia herbipolensis</name>
    <dbReference type="NCBI Taxonomy" id="1603258"/>
    <lineage>
        <taxon>Bacteria</taxon>
        <taxon>Bacillati</taxon>
        <taxon>Actinomycetota</taxon>
        <taxon>Actinomycetes</taxon>
        <taxon>Mycobacteriales</taxon>
        <taxon>Nocardiaceae</taxon>
        <taxon>Williamsia</taxon>
    </lineage>
</organism>
<dbReference type="Gene3D" id="3.30.460.10">
    <property type="entry name" value="Beta Polymerase, domain 2"/>
    <property type="match status" value="1"/>
</dbReference>